<evidence type="ECO:0000313" key="2">
    <source>
        <dbReference type="EMBL" id="KAK9099925.1"/>
    </source>
</evidence>
<feature type="region of interest" description="Disordered" evidence="1">
    <location>
        <begin position="28"/>
        <end position="67"/>
    </location>
</feature>
<comment type="caution">
    <text evidence="2">The sequence shown here is derived from an EMBL/GenBank/DDBJ whole genome shotgun (WGS) entry which is preliminary data.</text>
</comment>
<reference evidence="2 3" key="1">
    <citation type="submission" date="2024-01" db="EMBL/GenBank/DDBJ databases">
        <title>Genome assemblies of Stephania.</title>
        <authorList>
            <person name="Yang L."/>
        </authorList>
    </citation>
    <scope>NUCLEOTIDE SEQUENCE [LARGE SCALE GENOMIC DNA]</scope>
    <source>
        <strain evidence="2">JXDWG</strain>
        <tissue evidence="2">Leaf</tissue>
    </source>
</reference>
<keyword evidence="3" id="KW-1185">Reference proteome</keyword>
<evidence type="ECO:0000313" key="3">
    <source>
        <dbReference type="Proteomes" id="UP001419268"/>
    </source>
</evidence>
<gene>
    <name evidence="2" type="ORF">Scep_023355</name>
</gene>
<accession>A0AAP0EUK5</accession>
<proteinExistence type="predicted"/>
<name>A0AAP0EUK5_9MAGN</name>
<evidence type="ECO:0000256" key="1">
    <source>
        <dbReference type="SAM" id="MobiDB-lite"/>
    </source>
</evidence>
<protein>
    <submittedName>
        <fullName evidence="2">Uncharacterized protein</fullName>
    </submittedName>
</protein>
<dbReference type="Proteomes" id="UP001419268">
    <property type="component" value="Unassembled WGS sequence"/>
</dbReference>
<dbReference type="EMBL" id="JBBNAG010000010">
    <property type="protein sequence ID" value="KAK9099925.1"/>
    <property type="molecule type" value="Genomic_DNA"/>
</dbReference>
<sequence length="131" mass="13929">MGAWRTGQHLTMEKQDQPIPVYVTFHHKRRRGGVQGSPATSESAAELHSQGTAAAVASKETKQEVGRAVVRTTATDARTNRVDNKPAKAAALENWSCDATIERCGDEPTRGTAAIAHGGGWIDAGKRQPAA</sequence>
<organism evidence="2 3">
    <name type="scientific">Stephania cephalantha</name>
    <dbReference type="NCBI Taxonomy" id="152367"/>
    <lineage>
        <taxon>Eukaryota</taxon>
        <taxon>Viridiplantae</taxon>
        <taxon>Streptophyta</taxon>
        <taxon>Embryophyta</taxon>
        <taxon>Tracheophyta</taxon>
        <taxon>Spermatophyta</taxon>
        <taxon>Magnoliopsida</taxon>
        <taxon>Ranunculales</taxon>
        <taxon>Menispermaceae</taxon>
        <taxon>Menispermoideae</taxon>
        <taxon>Cissampelideae</taxon>
        <taxon>Stephania</taxon>
    </lineage>
</organism>
<dbReference type="AlphaFoldDB" id="A0AAP0EUK5"/>